<evidence type="ECO:0000256" key="1">
    <source>
        <dbReference type="ARBA" id="ARBA00022679"/>
    </source>
</evidence>
<accession>W4LM54</accession>
<dbReference type="EMBL" id="AZHW01000555">
    <property type="protein sequence ID" value="ETW98431.1"/>
    <property type="molecule type" value="Genomic_DNA"/>
</dbReference>
<dbReference type="HOGENOM" id="CLU_766575_0_0_7"/>
<organism evidence="4 5">
    <name type="scientific">Entotheonella factor</name>
    <dbReference type="NCBI Taxonomy" id="1429438"/>
    <lineage>
        <taxon>Bacteria</taxon>
        <taxon>Pseudomonadati</taxon>
        <taxon>Nitrospinota/Tectimicrobiota group</taxon>
        <taxon>Candidatus Tectimicrobiota</taxon>
        <taxon>Candidatus Entotheonellia</taxon>
        <taxon>Candidatus Entotheonellales</taxon>
        <taxon>Candidatus Entotheonellaceae</taxon>
        <taxon>Candidatus Entotheonella</taxon>
    </lineage>
</organism>
<evidence type="ECO:0000259" key="3">
    <source>
        <dbReference type="SMART" id="SM00827"/>
    </source>
</evidence>
<reference evidence="4 5" key="1">
    <citation type="journal article" date="2014" name="Nature">
        <title>An environmental bacterial taxon with a large and distinct metabolic repertoire.</title>
        <authorList>
            <person name="Wilson M.C."/>
            <person name="Mori T."/>
            <person name="Ruckert C."/>
            <person name="Uria A.R."/>
            <person name="Helf M.J."/>
            <person name="Takada K."/>
            <person name="Gernert C."/>
            <person name="Steffens U.A."/>
            <person name="Heycke N."/>
            <person name="Schmitt S."/>
            <person name="Rinke C."/>
            <person name="Helfrich E.J."/>
            <person name="Brachmann A.O."/>
            <person name="Gurgui C."/>
            <person name="Wakimoto T."/>
            <person name="Kracht M."/>
            <person name="Crusemann M."/>
            <person name="Hentschel U."/>
            <person name="Abe I."/>
            <person name="Matsunaga S."/>
            <person name="Kalinowski J."/>
            <person name="Takeyama H."/>
            <person name="Piel J."/>
        </authorList>
    </citation>
    <scope>NUCLEOTIDE SEQUENCE [LARGE SCALE GENOMIC DNA]</scope>
    <source>
        <strain evidence="5">TSY1</strain>
    </source>
</reference>
<comment type="caution">
    <text evidence="4">The sequence shown here is derived from an EMBL/GenBank/DDBJ whole genome shotgun (WGS) entry which is preliminary data.</text>
</comment>
<evidence type="ECO:0000256" key="2">
    <source>
        <dbReference type="SAM" id="MobiDB-lite"/>
    </source>
</evidence>
<evidence type="ECO:0000313" key="5">
    <source>
        <dbReference type="Proteomes" id="UP000019141"/>
    </source>
</evidence>
<evidence type="ECO:0000313" key="4">
    <source>
        <dbReference type="EMBL" id="ETW98431.1"/>
    </source>
</evidence>
<proteinExistence type="predicted"/>
<dbReference type="InterPro" id="IPR014043">
    <property type="entry name" value="Acyl_transferase_dom"/>
</dbReference>
<gene>
    <name evidence="4" type="ORF">ETSY1_18775</name>
</gene>
<feature type="domain" description="Malonyl-CoA:ACP transacylase (MAT)" evidence="3">
    <location>
        <begin position="1"/>
        <end position="235"/>
    </location>
</feature>
<dbReference type="Pfam" id="PF00698">
    <property type="entry name" value="Acyl_transf_1"/>
    <property type="match status" value="1"/>
</dbReference>
<dbReference type="InterPro" id="IPR001227">
    <property type="entry name" value="Ac_transferase_dom_sf"/>
</dbReference>
<dbReference type="PANTHER" id="PTHR43775:SF51">
    <property type="entry name" value="INACTIVE PHENOLPHTHIOCEROL SYNTHESIS POLYKETIDE SYNTHASE TYPE I PKS1-RELATED"/>
    <property type="match status" value="1"/>
</dbReference>
<dbReference type="SUPFAM" id="SSF55048">
    <property type="entry name" value="Probable ACP-binding domain of malonyl-CoA ACP transacylase"/>
    <property type="match status" value="1"/>
</dbReference>
<dbReference type="InterPro" id="IPR016036">
    <property type="entry name" value="Malonyl_transacylase_ACP-bd"/>
</dbReference>
<name>W4LM54_ENTF1</name>
<dbReference type="Gene3D" id="3.30.70.3290">
    <property type="match status" value="1"/>
</dbReference>
<dbReference type="InterPro" id="IPR050091">
    <property type="entry name" value="PKS_NRPS_Biosynth_Enz"/>
</dbReference>
<dbReference type="Proteomes" id="UP000019141">
    <property type="component" value="Unassembled WGS sequence"/>
</dbReference>
<dbReference type="AlphaFoldDB" id="W4LM54"/>
<dbReference type="InterPro" id="IPR016035">
    <property type="entry name" value="Acyl_Trfase/lysoPLipase"/>
</dbReference>
<keyword evidence="1" id="KW-0808">Transferase</keyword>
<dbReference type="SUPFAM" id="SSF52151">
    <property type="entry name" value="FabD/lysophospholipase-like"/>
    <property type="match status" value="1"/>
</dbReference>
<keyword evidence="5" id="KW-1185">Reference proteome</keyword>
<dbReference type="GO" id="GO:0004312">
    <property type="term" value="F:fatty acid synthase activity"/>
    <property type="evidence" value="ECO:0007669"/>
    <property type="project" value="TreeGrafter"/>
</dbReference>
<dbReference type="PANTHER" id="PTHR43775">
    <property type="entry name" value="FATTY ACID SYNTHASE"/>
    <property type="match status" value="1"/>
</dbReference>
<dbReference type="Gene3D" id="3.40.366.10">
    <property type="entry name" value="Malonyl-Coenzyme A Acyl Carrier Protein, domain 2"/>
    <property type="match status" value="1"/>
</dbReference>
<dbReference type="SMART" id="SM00827">
    <property type="entry name" value="PKS_AT"/>
    <property type="match status" value="1"/>
</dbReference>
<feature type="region of interest" description="Disordered" evidence="2">
    <location>
        <begin position="295"/>
        <end position="317"/>
    </location>
</feature>
<sequence length="361" mass="39292">MTQPALFAVSYALAKLWMAWGIEPQAMMGHSVGEFVAACVAGVMTLDEALALIAARGQLMQSLPPGAMLAVWSTEAELAPWLAPEVSVAVINRTDLCVVAGPKPAVQSLRYELEQQGIENRLLQTSHAFHSQMMDPILPAFGAMVEGVALRPPQIPIVSTARADWLTSELATDPQYWVQHLRQTVRFADSVEHVLGDPAWLLLEVGPGQTLSALAQQHPQYDSRQMVLASLPNAKQATADDTWTLTTLGRLWLAGAPVAWADYWAHESRQRMHLPGYAFERKRFWIEPAAAPEPLLPRHHEAGTTPLAPSPNGSSPAHAVERLVHEQLQVMAQQLGLWHRAGDRDGAVASPAVPSRPGGDT</sequence>
<protein>
    <recommendedName>
        <fullName evidence="3">Malonyl-CoA:ACP transacylase (MAT) domain-containing protein</fullName>
    </recommendedName>
</protein>
<dbReference type="GO" id="GO:0006633">
    <property type="term" value="P:fatty acid biosynthetic process"/>
    <property type="evidence" value="ECO:0007669"/>
    <property type="project" value="TreeGrafter"/>
</dbReference>